<dbReference type="Gramene" id="PNW70768">
    <property type="protein sequence ID" value="PNW70768"/>
    <property type="gene ID" value="CHLRE_17g733550v5"/>
</dbReference>
<accession>A0A2K3CR62</accession>
<dbReference type="EMBL" id="CM008978">
    <property type="protein sequence ID" value="PNW70768.1"/>
    <property type="molecule type" value="Genomic_DNA"/>
</dbReference>
<dbReference type="InParanoid" id="A0A2K3CR62"/>
<dbReference type="PaxDb" id="3055-EDP03501"/>
<reference evidence="1 2" key="1">
    <citation type="journal article" date="2007" name="Science">
        <title>The Chlamydomonas genome reveals the evolution of key animal and plant functions.</title>
        <authorList>
            <person name="Merchant S.S."/>
            <person name="Prochnik S.E."/>
            <person name="Vallon O."/>
            <person name="Harris E.H."/>
            <person name="Karpowicz S.J."/>
            <person name="Witman G.B."/>
            <person name="Terry A."/>
            <person name="Salamov A."/>
            <person name="Fritz-Laylin L.K."/>
            <person name="Marechal-Drouard L."/>
            <person name="Marshall W.F."/>
            <person name="Qu L.H."/>
            <person name="Nelson D.R."/>
            <person name="Sanderfoot A.A."/>
            <person name="Spalding M.H."/>
            <person name="Kapitonov V.V."/>
            <person name="Ren Q."/>
            <person name="Ferris P."/>
            <person name="Lindquist E."/>
            <person name="Shapiro H."/>
            <person name="Lucas S.M."/>
            <person name="Grimwood J."/>
            <person name="Schmutz J."/>
            <person name="Cardol P."/>
            <person name="Cerutti H."/>
            <person name="Chanfreau G."/>
            <person name="Chen C.L."/>
            <person name="Cognat V."/>
            <person name="Croft M.T."/>
            <person name="Dent R."/>
            <person name="Dutcher S."/>
            <person name="Fernandez E."/>
            <person name="Fukuzawa H."/>
            <person name="Gonzalez-Ballester D."/>
            <person name="Gonzalez-Halphen D."/>
            <person name="Hallmann A."/>
            <person name="Hanikenne M."/>
            <person name="Hippler M."/>
            <person name="Inwood W."/>
            <person name="Jabbari K."/>
            <person name="Kalanon M."/>
            <person name="Kuras R."/>
            <person name="Lefebvre P.A."/>
            <person name="Lemaire S.D."/>
            <person name="Lobanov A.V."/>
            <person name="Lohr M."/>
            <person name="Manuell A."/>
            <person name="Meier I."/>
            <person name="Mets L."/>
            <person name="Mittag M."/>
            <person name="Mittelmeier T."/>
            <person name="Moroney J.V."/>
            <person name="Moseley J."/>
            <person name="Napoli C."/>
            <person name="Nedelcu A.M."/>
            <person name="Niyogi K."/>
            <person name="Novoselov S.V."/>
            <person name="Paulsen I.T."/>
            <person name="Pazour G."/>
            <person name="Purton S."/>
            <person name="Ral J.P."/>
            <person name="Riano-Pachon D.M."/>
            <person name="Riekhof W."/>
            <person name="Rymarquis L."/>
            <person name="Schroda M."/>
            <person name="Stern D."/>
            <person name="Umen J."/>
            <person name="Willows R."/>
            <person name="Wilson N."/>
            <person name="Zimmer S.L."/>
            <person name="Allmer J."/>
            <person name="Balk J."/>
            <person name="Bisova K."/>
            <person name="Chen C.J."/>
            <person name="Elias M."/>
            <person name="Gendler K."/>
            <person name="Hauser C."/>
            <person name="Lamb M.R."/>
            <person name="Ledford H."/>
            <person name="Long J.C."/>
            <person name="Minagawa J."/>
            <person name="Page M.D."/>
            <person name="Pan J."/>
            <person name="Pootakham W."/>
            <person name="Roje S."/>
            <person name="Rose A."/>
            <person name="Stahlberg E."/>
            <person name="Terauchi A.M."/>
            <person name="Yang P."/>
            <person name="Ball S."/>
            <person name="Bowler C."/>
            <person name="Dieckmann C.L."/>
            <person name="Gladyshev V.N."/>
            <person name="Green P."/>
            <person name="Jorgensen R."/>
            <person name="Mayfield S."/>
            <person name="Mueller-Roeber B."/>
            <person name="Rajamani S."/>
            <person name="Sayre R.T."/>
            <person name="Brokstein P."/>
            <person name="Dubchak I."/>
            <person name="Goodstein D."/>
            <person name="Hornick L."/>
            <person name="Huang Y.W."/>
            <person name="Jhaveri J."/>
            <person name="Luo Y."/>
            <person name="Martinez D."/>
            <person name="Ngau W.C."/>
            <person name="Otillar B."/>
            <person name="Poliakov A."/>
            <person name="Porter A."/>
            <person name="Szajkowski L."/>
            <person name="Werner G."/>
            <person name="Zhou K."/>
            <person name="Grigoriev I.V."/>
            <person name="Rokhsar D.S."/>
            <person name="Grossman A.R."/>
        </authorList>
    </citation>
    <scope>NUCLEOTIDE SEQUENCE [LARGE SCALE GENOMIC DNA]</scope>
    <source>
        <strain evidence="2">CC-503</strain>
    </source>
</reference>
<dbReference type="OMA" id="MITWVET"/>
<dbReference type="KEGG" id="cre:CHLRE_17g733550v5"/>
<dbReference type="RefSeq" id="XP_001692932.2">
    <property type="nucleotide sequence ID" value="XM_001692880.2"/>
</dbReference>
<protein>
    <submittedName>
        <fullName evidence="1">Uncharacterized protein</fullName>
    </submittedName>
</protein>
<dbReference type="Proteomes" id="UP000006906">
    <property type="component" value="Chromosome 17"/>
</dbReference>
<dbReference type="GeneID" id="5718607"/>
<dbReference type="AlphaFoldDB" id="A0A2K3CR62"/>
<proteinExistence type="predicted"/>
<keyword evidence="2" id="KW-1185">Reference proteome</keyword>
<gene>
    <name evidence="1" type="ORF">CHLRE_17g733550v5</name>
</gene>
<dbReference type="OrthoDB" id="530925at2759"/>
<name>A0A2K3CR62_CHLRE</name>
<evidence type="ECO:0000313" key="2">
    <source>
        <dbReference type="Proteomes" id="UP000006906"/>
    </source>
</evidence>
<organism evidence="1 2">
    <name type="scientific">Chlamydomonas reinhardtii</name>
    <name type="common">Chlamydomonas smithii</name>
    <dbReference type="NCBI Taxonomy" id="3055"/>
    <lineage>
        <taxon>Eukaryota</taxon>
        <taxon>Viridiplantae</taxon>
        <taxon>Chlorophyta</taxon>
        <taxon>core chlorophytes</taxon>
        <taxon>Chlorophyceae</taxon>
        <taxon>CS clade</taxon>
        <taxon>Chlamydomonadales</taxon>
        <taxon>Chlamydomonadaceae</taxon>
        <taxon>Chlamydomonas</taxon>
    </lineage>
</organism>
<sequence length="111" mass="12506">MSLNNKGSFSYLNDDVNWIRLDAVTTAKVERISNSVARVYLVDNNNVQVAVPNNVTMMDEVGNVVAPFMQNFMITWVETYTLTLNGQVVMRINNQKEQSIWGRPDAAHGVD</sequence>
<dbReference type="ExpressionAtlas" id="A0A2K3CR62">
    <property type="expression patterns" value="baseline"/>
</dbReference>
<evidence type="ECO:0000313" key="1">
    <source>
        <dbReference type="EMBL" id="PNW70768.1"/>
    </source>
</evidence>